<dbReference type="GO" id="GO:0006364">
    <property type="term" value="P:rRNA processing"/>
    <property type="evidence" value="ECO:0007669"/>
    <property type="project" value="InterPro"/>
</dbReference>
<comment type="caution">
    <text evidence="2">The sequence shown here is derived from an EMBL/GenBank/DDBJ whole genome shotgun (WGS) entry which is preliminary data.</text>
</comment>
<reference evidence="2" key="2">
    <citation type="submission" date="2023-01" db="EMBL/GenBank/DDBJ databases">
        <title>Draft genome sequence of Portibacter lacus strain NBRC 108769.</title>
        <authorList>
            <person name="Sun Q."/>
            <person name="Mori K."/>
        </authorList>
    </citation>
    <scope>NUCLEOTIDE SEQUENCE</scope>
    <source>
        <strain evidence="2">NBRC 108769</strain>
    </source>
</reference>
<dbReference type="Gene3D" id="3.30.300.20">
    <property type="match status" value="1"/>
</dbReference>
<dbReference type="PANTHER" id="PTHR33515">
    <property type="entry name" value="RIBOSOME-BINDING FACTOR A, CHLOROPLASTIC-RELATED"/>
    <property type="match status" value="1"/>
</dbReference>
<gene>
    <name evidence="2" type="ORF">GCM10007940_38450</name>
</gene>
<evidence type="ECO:0000256" key="1">
    <source>
        <dbReference type="ARBA" id="ARBA00022517"/>
    </source>
</evidence>
<dbReference type="PANTHER" id="PTHR33515:SF1">
    <property type="entry name" value="RIBOSOME-BINDING FACTOR A, CHLOROPLASTIC-RELATED"/>
    <property type="match status" value="1"/>
</dbReference>
<dbReference type="InterPro" id="IPR015946">
    <property type="entry name" value="KH_dom-like_a/b"/>
</dbReference>
<accession>A0AA37WHE8</accession>
<name>A0AA37WHE8_9BACT</name>
<evidence type="ECO:0000313" key="3">
    <source>
        <dbReference type="Proteomes" id="UP001156666"/>
    </source>
</evidence>
<dbReference type="GO" id="GO:0005829">
    <property type="term" value="C:cytosol"/>
    <property type="evidence" value="ECO:0007669"/>
    <property type="project" value="TreeGrafter"/>
</dbReference>
<dbReference type="Proteomes" id="UP001156666">
    <property type="component" value="Unassembled WGS sequence"/>
</dbReference>
<dbReference type="InterPro" id="IPR023799">
    <property type="entry name" value="RbfA_dom_sf"/>
</dbReference>
<proteinExistence type="predicted"/>
<evidence type="ECO:0000313" key="2">
    <source>
        <dbReference type="EMBL" id="GLR19229.1"/>
    </source>
</evidence>
<keyword evidence="1" id="KW-0690">Ribosome biogenesis</keyword>
<evidence type="ECO:0008006" key="4">
    <source>
        <dbReference type="Google" id="ProtNLM"/>
    </source>
</evidence>
<dbReference type="Pfam" id="PF02033">
    <property type="entry name" value="RBFA"/>
    <property type="match status" value="1"/>
</dbReference>
<protein>
    <recommendedName>
        <fullName evidence="4">Ribosome-binding factor A</fullName>
    </recommendedName>
</protein>
<dbReference type="InterPro" id="IPR000238">
    <property type="entry name" value="RbfA"/>
</dbReference>
<dbReference type="AlphaFoldDB" id="A0AA37WHE8"/>
<sequence>MGMVFFEEGSYIYNDALVTVTNVKLTPDMGQSNIYLSVYNTEDKNAVLELVQQHTHRLRQQLAHRIKRHVRRIPTVHFYIDETLDEMYRLNALFDGLKNEEE</sequence>
<organism evidence="2 3">
    <name type="scientific">Portibacter lacus</name>
    <dbReference type="NCBI Taxonomy" id="1099794"/>
    <lineage>
        <taxon>Bacteria</taxon>
        <taxon>Pseudomonadati</taxon>
        <taxon>Bacteroidota</taxon>
        <taxon>Saprospiria</taxon>
        <taxon>Saprospirales</taxon>
        <taxon>Haliscomenobacteraceae</taxon>
        <taxon>Portibacter</taxon>
    </lineage>
</organism>
<dbReference type="GO" id="GO:0043024">
    <property type="term" value="F:ribosomal small subunit binding"/>
    <property type="evidence" value="ECO:0007669"/>
    <property type="project" value="TreeGrafter"/>
</dbReference>
<reference evidence="2" key="1">
    <citation type="journal article" date="2014" name="Int. J. Syst. Evol. Microbiol.">
        <title>Complete genome sequence of Corynebacterium casei LMG S-19264T (=DSM 44701T), isolated from a smear-ripened cheese.</title>
        <authorList>
            <consortium name="US DOE Joint Genome Institute (JGI-PGF)"/>
            <person name="Walter F."/>
            <person name="Albersmeier A."/>
            <person name="Kalinowski J."/>
            <person name="Ruckert C."/>
        </authorList>
    </citation>
    <scope>NUCLEOTIDE SEQUENCE</scope>
    <source>
        <strain evidence="2">NBRC 108769</strain>
    </source>
</reference>
<keyword evidence="3" id="KW-1185">Reference proteome</keyword>
<dbReference type="SUPFAM" id="SSF89919">
    <property type="entry name" value="Ribosome-binding factor A, RbfA"/>
    <property type="match status" value="1"/>
</dbReference>
<dbReference type="EMBL" id="BSOH01000027">
    <property type="protein sequence ID" value="GLR19229.1"/>
    <property type="molecule type" value="Genomic_DNA"/>
</dbReference>